<evidence type="ECO:0000313" key="3">
    <source>
        <dbReference type="EMBL" id="QOY90592.1"/>
    </source>
</evidence>
<dbReference type="AlphaFoldDB" id="A0A7S7SLT8"/>
<keyword evidence="1" id="KW-0732">Signal</keyword>
<dbReference type="Proteomes" id="UP000593892">
    <property type="component" value="Chromosome"/>
</dbReference>
<feature type="chain" id="PRO_5032320380" evidence="1">
    <location>
        <begin position="24"/>
        <end position="1164"/>
    </location>
</feature>
<protein>
    <submittedName>
        <fullName evidence="3">Carboxypeptidase regulatory-like domain-containing protein</fullName>
    </submittedName>
</protein>
<reference evidence="3 4" key="1">
    <citation type="submission" date="2020-10" db="EMBL/GenBank/DDBJ databases">
        <title>Complete genome sequence of Paludibaculum fermentans P105T, a facultatively anaerobic acidobacterium capable of dissimilatory Fe(III) reduction.</title>
        <authorList>
            <person name="Dedysh S.N."/>
            <person name="Beletsky A.V."/>
            <person name="Kulichevskaya I.S."/>
            <person name="Mardanov A.V."/>
            <person name="Ravin N.V."/>
        </authorList>
    </citation>
    <scope>NUCLEOTIDE SEQUENCE [LARGE SCALE GENOMIC DNA]</scope>
    <source>
        <strain evidence="3 4">P105</strain>
    </source>
</reference>
<organism evidence="3 4">
    <name type="scientific">Paludibaculum fermentans</name>
    <dbReference type="NCBI Taxonomy" id="1473598"/>
    <lineage>
        <taxon>Bacteria</taxon>
        <taxon>Pseudomonadati</taxon>
        <taxon>Acidobacteriota</taxon>
        <taxon>Terriglobia</taxon>
        <taxon>Bryobacterales</taxon>
        <taxon>Bryobacteraceae</taxon>
        <taxon>Paludibaculum</taxon>
    </lineage>
</organism>
<dbReference type="GO" id="GO:0004180">
    <property type="term" value="F:carboxypeptidase activity"/>
    <property type="evidence" value="ECO:0007669"/>
    <property type="project" value="UniProtKB-KW"/>
</dbReference>
<evidence type="ECO:0000313" key="4">
    <source>
        <dbReference type="Proteomes" id="UP000593892"/>
    </source>
</evidence>
<dbReference type="KEGG" id="pfer:IRI77_11780"/>
<evidence type="ECO:0000259" key="2">
    <source>
        <dbReference type="Pfam" id="PF25183"/>
    </source>
</evidence>
<dbReference type="SUPFAM" id="SSF56935">
    <property type="entry name" value="Porins"/>
    <property type="match status" value="1"/>
</dbReference>
<keyword evidence="3" id="KW-0645">Protease</keyword>
<dbReference type="InterPro" id="IPR057601">
    <property type="entry name" value="Oar-like_b-barrel"/>
</dbReference>
<dbReference type="InterPro" id="IPR008969">
    <property type="entry name" value="CarboxyPept-like_regulatory"/>
</dbReference>
<sequence length="1164" mass="126865">MKKPKLPVFNRSGLLAAALFVVAATLPAPLVGQGLTGQLSGTILDASGGSVADAEVTIANALTGQTRTAQSTAEGYYLFTELLPGTYSLRINAKGFKKYEQSKISITATERVNLQPISLEVGALTDTVTVTAEAARLQTESAERSGLISARQMAELPLKGRSYMGTAKLLPGVIDTANRESPGWNDLTGININGTRAGSINLTLDGVSSLDTGSLTGPYLAPSIDAVGEVKVLLSNYQAEYGRSSGATILTVIKSGTHDFHGSAYYFLRNEALNANEWLNNKSGLPRPRYRYNYPGYTLGGPVLLPGTNFNKNRDKLFFFWSQEFLPIQAPSSTQTQTFPTTLERNGDFSQSYDTNNTLIAIRDPYNNNAAFPNNTIPSSRIDANGQKLLSLFPTPNTKGPSNTYNWTGVSVNKQPRRDSILRSDYNITSNTTFYVRLIQDFQAVRGEYGLSVGLGGNNAWPQLPISYEIHSAGAVATLIHTFSPTMVNEFTFGVNRAKQTVDALTQDRLNANVRSKIGITLGQFYPAANPLNLIPNATFSGVTGAASLSIEGRYPFFGTNNIWNYSDNLSKIWGKHNFKMGVYLERTTRNAARSTSFNGALAFDRDANNPYDTNNPYSNAILGVVDSYSEASGHPSAHGRFFNAEWYVQDSWKVNRRLAIDAGVRFYSIQPSYSANDTLAIFDSSVYSSANQPPLLSPYLDPVSKTRMARDPSTGTLYPAVKIGAFSPVTGTPYQGMTTYKEKVLNSPSIQAAPRVGLAWDVFGNGKTAIRSGFGIFYDRFNDDQVLQLVQMPPLVTTGTANYTTLANLTSSTTGTTIGPASVYGFQRSYSPPAVYNWSFGVQQSIGFGAVLDVAYVGNTQKHLLVYRDLNATQYGTNRLASSIDSTTGTALPANFLRPYLGYSSVNYLEFSGYGNYNAMQVQLTKRFSDRFTFHTAYSWSKSLDLVDGQGGVLSPTLNYRMRNYGLAGFDRRHTLMLNYTYNLPDFSKSWDNKFSRIALNGWELSGVSQFNTGSPTGVGYSLSYSADLTGATGNGVDSRVVLVGNPNGSAPAGQAFNVDAFKPPTTAYSVNGIGNAPKTTVTNPGLNNWDISLFKNFKLGAREGRSMQFRMESYNTFNHTQYSSMDTTARFNAAGDQINANLGRYTNAALSRRLVLGLKFYF</sequence>
<keyword evidence="3" id="KW-0378">Hydrolase</keyword>
<evidence type="ECO:0000256" key="1">
    <source>
        <dbReference type="SAM" id="SignalP"/>
    </source>
</evidence>
<dbReference type="SUPFAM" id="SSF49464">
    <property type="entry name" value="Carboxypeptidase regulatory domain-like"/>
    <property type="match status" value="1"/>
</dbReference>
<dbReference type="RefSeq" id="WP_194452252.1">
    <property type="nucleotide sequence ID" value="NZ_CP063849.1"/>
</dbReference>
<accession>A0A7S7SLT8</accession>
<keyword evidence="3" id="KW-0121">Carboxypeptidase</keyword>
<dbReference type="Gene3D" id="2.60.40.1120">
    <property type="entry name" value="Carboxypeptidase-like, regulatory domain"/>
    <property type="match status" value="1"/>
</dbReference>
<dbReference type="Pfam" id="PF13620">
    <property type="entry name" value="CarboxypepD_reg"/>
    <property type="match status" value="1"/>
</dbReference>
<keyword evidence="4" id="KW-1185">Reference proteome</keyword>
<name>A0A7S7SLT8_PALFE</name>
<feature type="signal peptide" evidence="1">
    <location>
        <begin position="1"/>
        <end position="23"/>
    </location>
</feature>
<dbReference type="EMBL" id="CP063849">
    <property type="protein sequence ID" value="QOY90592.1"/>
    <property type="molecule type" value="Genomic_DNA"/>
</dbReference>
<proteinExistence type="predicted"/>
<dbReference type="Pfam" id="PF25183">
    <property type="entry name" value="OMP_b-brl_4"/>
    <property type="match status" value="1"/>
</dbReference>
<gene>
    <name evidence="3" type="ORF">IRI77_11780</name>
</gene>
<feature type="domain" description="TonB-dependent transporter Oar-like beta-barrel" evidence="2">
    <location>
        <begin position="252"/>
        <end position="1154"/>
    </location>
</feature>